<name>A0A4R5K816_9BACL</name>
<dbReference type="AlphaFoldDB" id="A0A4R5K816"/>
<dbReference type="Proteomes" id="UP000295636">
    <property type="component" value="Unassembled WGS sequence"/>
</dbReference>
<proteinExistence type="predicted"/>
<gene>
    <name evidence="1" type="ORF">E1757_33560</name>
</gene>
<protein>
    <submittedName>
        <fullName evidence="1">Uncharacterized protein</fullName>
    </submittedName>
</protein>
<sequence length="64" mass="7126">MKAGYELIEDNDFETAKKNGYIVKVTQGAIAIYPPGKVTAYSENHVAIDGKKVFRPVNKFHIAE</sequence>
<accession>A0A4R5K816</accession>
<reference evidence="1 2" key="1">
    <citation type="submission" date="2019-03" db="EMBL/GenBank/DDBJ databases">
        <title>This is whole genome sequence of Paenibacillus sp MS74 strain.</title>
        <authorList>
            <person name="Trinh H.N."/>
        </authorList>
    </citation>
    <scope>NUCLEOTIDE SEQUENCE [LARGE SCALE GENOMIC DNA]</scope>
    <source>
        <strain evidence="1 2">MS74</strain>
    </source>
</reference>
<comment type="caution">
    <text evidence="1">The sequence shown here is derived from an EMBL/GenBank/DDBJ whole genome shotgun (WGS) entry which is preliminary data.</text>
</comment>
<dbReference type="EMBL" id="SMRT01000031">
    <property type="protein sequence ID" value="TDF91029.1"/>
    <property type="molecule type" value="Genomic_DNA"/>
</dbReference>
<dbReference type="OrthoDB" id="2653288at2"/>
<organism evidence="1 2">
    <name type="scientific">Paenibacillus piri</name>
    <dbReference type="NCBI Taxonomy" id="2547395"/>
    <lineage>
        <taxon>Bacteria</taxon>
        <taxon>Bacillati</taxon>
        <taxon>Bacillota</taxon>
        <taxon>Bacilli</taxon>
        <taxon>Bacillales</taxon>
        <taxon>Paenibacillaceae</taxon>
        <taxon>Paenibacillus</taxon>
    </lineage>
</organism>
<evidence type="ECO:0000313" key="2">
    <source>
        <dbReference type="Proteomes" id="UP000295636"/>
    </source>
</evidence>
<keyword evidence="2" id="KW-1185">Reference proteome</keyword>
<dbReference type="RefSeq" id="WP_133236499.1">
    <property type="nucleotide sequence ID" value="NZ_SMRT01000031.1"/>
</dbReference>
<evidence type="ECO:0000313" key="1">
    <source>
        <dbReference type="EMBL" id="TDF91029.1"/>
    </source>
</evidence>